<dbReference type="InterPro" id="IPR013766">
    <property type="entry name" value="Thioredoxin_domain"/>
</dbReference>
<evidence type="ECO:0000259" key="1">
    <source>
        <dbReference type="PROSITE" id="PS51352"/>
    </source>
</evidence>
<dbReference type="Proteomes" id="UP000006762">
    <property type="component" value="Unassembled WGS sequence"/>
</dbReference>
<gene>
    <name evidence="2" type="ORF">B30_18292</name>
</gene>
<accession>K2IZL1</accession>
<dbReference type="EMBL" id="AMRK01000014">
    <property type="protein sequence ID" value="EKE68323.1"/>
    <property type="molecule type" value="Genomic_DNA"/>
</dbReference>
<dbReference type="PANTHER" id="PTHR11781:SF22">
    <property type="entry name" value="TYPE I IODOTHYRONINE DEIODINASE"/>
    <property type="match status" value="1"/>
</dbReference>
<dbReference type="SUPFAM" id="SSF52833">
    <property type="entry name" value="Thioredoxin-like"/>
    <property type="match status" value="1"/>
</dbReference>
<comment type="caution">
    <text evidence="2">The sequence shown here is derived from an EMBL/GenBank/DDBJ whole genome shotgun (WGS) entry which is preliminary data.</text>
</comment>
<protein>
    <recommendedName>
        <fullName evidence="1">Thioredoxin domain-containing protein</fullName>
    </recommendedName>
</protein>
<sequence>MANPSTYGYRRFPPEEYDFAIDEGLQAGETYKDTELRTLDGETVRLSDYLNDKPLVLETGSMTCPMYAQSVPPMMTLMEKYPQLDHLLMYVCEAHPGELQPQHRTEAEKVKAAKKTKRRYGDDRMILVDDVNGSAHRFYGIMPNSIFVIAPDGKILFRSIWNNADEMDAILSAIARGDAVHSRELKAVPPFSFRAVRTLLMGGIVAIWDFVRGLHRLVANHKKVGNM</sequence>
<dbReference type="Gene3D" id="3.40.30.10">
    <property type="entry name" value="Glutaredoxin"/>
    <property type="match status" value="1"/>
</dbReference>
<dbReference type="OrthoDB" id="119679at2"/>
<dbReference type="Pfam" id="PF00837">
    <property type="entry name" value="T4_deiodinase"/>
    <property type="match status" value="1"/>
</dbReference>
<dbReference type="STRING" id="1208323.B30_18292"/>
<evidence type="ECO:0000313" key="3">
    <source>
        <dbReference type="Proteomes" id="UP000006762"/>
    </source>
</evidence>
<dbReference type="RefSeq" id="WP_009573678.1">
    <property type="nucleotide sequence ID" value="NZ_AMRK01000014.1"/>
</dbReference>
<name>K2IZL1_9RHOB</name>
<dbReference type="InterPro" id="IPR000643">
    <property type="entry name" value="Iodothyronine_deiodinase"/>
</dbReference>
<dbReference type="eggNOG" id="COG1225">
    <property type="taxonomic scope" value="Bacteria"/>
</dbReference>
<feature type="domain" description="Thioredoxin" evidence="1">
    <location>
        <begin position="25"/>
        <end position="176"/>
    </location>
</feature>
<organism evidence="2 3">
    <name type="scientific">Celeribacter baekdonensis B30</name>
    <dbReference type="NCBI Taxonomy" id="1208323"/>
    <lineage>
        <taxon>Bacteria</taxon>
        <taxon>Pseudomonadati</taxon>
        <taxon>Pseudomonadota</taxon>
        <taxon>Alphaproteobacteria</taxon>
        <taxon>Rhodobacterales</taxon>
        <taxon>Roseobacteraceae</taxon>
        <taxon>Celeribacter</taxon>
    </lineage>
</organism>
<dbReference type="PATRIC" id="fig|1208323.3.peg.3779"/>
<proteinExistence type="predicted"/>
<dbReference type="InterPro" id="IPR036249">
    <property type="entry name" value="Thioredoxin-like_sf"/>
</dbReference>
<dbReference type="PANTHER" id="PTHR11781">
    <property type="entry name" value="IODOTHYRONINE DEIODINASE"/>
    <property type="match status" value="1"/>
</dbReference>
<dbReference type="AlphaFoldDB" id="K2IZL1"/>
<evidence type="ECO:0000313" key="2">
    <source>
        <dbReference type="EMBL" id="EKE68323.1"/>
    </source>
</evidence>
<dbReference type="PROSITE" id="PS51352">
    <property type="entry name" value="THIOREDOXIN_2"/>
    <property type="match status" value="1"/>
</dbReference>
<dbReference type="GO" id="GO:0004800">
    <property type="term" value="F:thyroxine 5'-deiodinase activity"/>
    <property type="evidence" value="ECO:0007669"/>
    <property type="project" value="InterPro"/>
</dbReference>
<reference evidence="2 3" key="1">
    <citation type="submission" date="2012-09" db="EMBL/GenBank/DDBJ databases">
        <title>Celeribacter baekdonensis B30 Genome Sequencing.</title>
        <authorList>
            <person name="Wang W."/>
        </authorList>
    </citation>
    <scope>NUCLEOTIDE SEQUENCE [LARGE SCALE GENOMIC DNA]</scope>
    <source>
        <strain evidence="2 3">B30</strain>
    </source>
</reference>
<keyword evidence="3" id="KW-1185">Reference proteome</keyword>